<evidence type="ECO:0000313" key="17">
    <source>
        <dbReference type="Proteomes" id="UP000069443"/>
    </source>
</evidence>
<dbReference type="PIRSF" id="PIRSF003097">
    <property type="entry name" value="FtsX"/>
    <property type="match status" value="1"/>
</dbReference>
<proteinExistence type="inferred from homology"/>
<evidence type="ECO:0000313" key="16">
    <source>
        <dbReference type="EMBL" id="GAS96178.1"/>
    </source>
</evidence>
<keyword evidence="6 12" id="KW-1003">Cell membrane</keyword>
<evidence type="ECO:0000256" key="5">
    <source>
        <dbReference type="ARBA" id="ARBA00021907"/>
    </source>
</evidence>
<dbReference type="InterPro" id="IPR047929">
    <property type="entry name" value="FtsX_actino"/>
</dbReference>
<feature type="domain" description="FtsX extracellular" evidence="15">
    <location>
        <begin position="56"/>
        <end position="152"/>
    </location>
</feature>
<evidence type="ECO:0000259" key="14">
    <source>
        <dbReference type="Pfam" id="PF02687"/>
    </source>
</evidence>
<gene>
    <name evidence="16" type="ORF">RMCC_3144</name>
</gene>
<evidence type="ECO:0000256" key="13">
    <source>
        <dbReference type="SAM" id="Phobius"/>
    </source>
</evidence>
<evidence type="ECO:0000256" key="2">
    <source>
        <dbReference type="ARBA" id="ARBA00004651"/>
    </source>
</evidence>
<accession>A0A100WDS3</accession>
<dbReference type="GO" id="GO:0005886">
    <property type="term" value="C:plasma membrane"/>
    <property type="evidence" value="ECO:0007669"/>
    <property type="project" value="UniProtKB-SubCell"/>
</dbReference>
<evidence type="ECO:0000256" key="3">
    <source>
        <dbReference type="ARBA" id="ARBA00007379"/>
    </source>
</evidence>
<comment type="subunit">
    <text evidence="4">Forms a membrane-associated complex with FtsE.</text>
</comment>
<evidence type="ECO:0000259" key="15">
    <source>
        <dbReference type="Pfam" id="PF18075"/>
    </source>
</evidence>
<keyword evidence="10 12" id="KW-0472">Membrane</keyword>
<reference evidence="17" key="1">
    <citation type="journal article" date="2016" name="Genome Announc.">
        <title>Draft Genome Sequences of Five Rapidly Growing Mycobacterium Species, M. thermoresistibile, M. fortuitum subsp. acetamidolyticum, M. canariasense, M. brisbanense, and M. novocastrense.</title>
        <authorList>
            <person name="Katahira K."/>
            <person name="Ogura Y."/>
            <person name="Gotoh Y."/>
            <person name="Hayashi T."/>
        </authorList>
    </citation>
    <scope>NUCLEOTIDE SEQUENCE [LARGE SCALE GENOMIC DNA]</scope>
    <source>
        <strain evidence="17">JCM15298</strain>
    </source>
</reference>
<keyword evidence="9 13" id="KW-1133">Transmembrane helix</keyword>
<evidence type="ECO:0000256" key="10">
    <source>
        <dbReference type="ARBA" id="ARBA00023136"/>
    </source>
</evidence>
<dbReference type="PANTHER" id="PTHR47755:SF1">
    <property type="entry name" value="CELL DIVISION PROTEIN FTSX"/>
    <property type="match status" value="1"/>
</dbReference>
<dbReference type="NCBIfam" id="NF038346">
    <property type="entry name" value="FtsX_actino"/>
    <property type="match status" value="1"/>
</dbReference>
<dbReference type="PANTHER" id="PTHR47755">
    <property type="entry name" value="CELL DIVISION PROTEIN FTSX"/>
    <property type="match status" value="1"/>
</dbReference>
<dbReference type="Gene3D" id="3.30.70.3040">
    <property type="match status" value="1"/>
</dbReference>
<evidence type="ECO:0000256" key="1">
    <source>
        <dbReference type="ARBA" id="ARBA00003552"/>
    </source>
</evidence>
<feature type="transmembrane region" description="Helical" evidence="13">
    <location>
        <begin position="276"/>
        <end position="296"/>
    </location>
</feature>
<keyword evidence="7 12" id="KW-0132">Cell division</keyword>
<dbReference type="GO" id="GO:0051301">
    <property type="term" value="P:cell division"/>
    <property type="evidence" value="ECO:0007669"/>
    <property type="project" value="UniProtKB-KW"/>
</dbReference>
<dbReference type="Proteomes" id="UP000069443">
    <property type="component" value="Unassembled WGS sequence"/>
</dbReference>
<sequence>MRFGFLINEVLTGFRRNVTMTVAMILTTAISIGLFGGGLLVVRLADQSRAIYLDRVESQVFLTNDVSANDLTCDSDPCKALRARIEARDDVKSVRFLNRDEAYEDAVKKFPQYKDVAGKDAFPASFVVKLDNPEQHKDFDQAMQGQPGVLNVLNQKDLIDRLFAVLDGMSNVAFAVALVQAIGAVLLIANMVQVAAYTRRTEIGIMRLVGATRWYTQLPFLVEAMLAALIGVVLAVIGLIVVRAVFLEKALDQFYQANLIANVDYADVLYYSAPRMLLLGMAMAGITAYVTLRSYVRR</sequence>
<feature type="transmembrane region" description="Helical" evidence="13">
    <location>
        <begin position="218"/>
        <end position="246"/>
    </location>
</feature>
<feature type="transmembrane region" description="Helical" evidence="13">
    <location>
        <begin position="21"/>
        <end position="45"/>
    </location>
</feature>
<dbReference type="InterPro" id="IPR003838">
    <property type="entry name" value="ABC3_permease_C"/>
</dbReference>
<dbReference type="Pfam" id="PF18075">
    <property type="entry name" value="FtsX_ECD"/>
    <property type="match status" value="1"/>
</dbReference>
<evidence type="ECO:0000256" key="11">
    <source>
        <dbReference type="ARBA" id="ARBA00023306"/>
    </source>
</evidence>
<feature type="transmembrane region" description="Helical" evidence="13">
    <location>
        <begin position="172"/>
        <end position="197"/>
    </location>
</feature>
<keyword evidence="8 13" id="KW-0812">Transmembrane</keyword>
<evidence type="ECO:0000256" key="8">
    <source>
        <dbReference type="ARBA" id="ARBA00022692"/>
    </source>
</evidence>
<dbReference type="InterPro" id="IPR004513">
    <property type="entry name" value="FtsX"/>
</dbReference>
<evidence type="ECO:0000256" key="7">
    <source>
        <dbReference type="ARBA" id="ARBA00022618"/>
    </source>
</evidence>
<reference evidence="17" key="2">
    <citation type="submission" date="2016-02" db="EMBL/GenBank/DDBJ databases">
        <title>Draft genome sequence of five rapidly growing Mycobacterium species.</title>
        <authorList>
            <person name="Katahira K."/>
            <person name="Gotou Y."/>
            <person name="Iida K."/>
            <person name="Ogura Y."/>
            <person name="Hayashi T."/>
        </authorList>
    </citation>
    <scope>NUCLEOTIDE SEQUENCE [LARGE SCALE GENOMIC DNA]</scope>
    <source>
        <strain evidence="17">JCM15298</strain>
    </source>
</reference>
<comment type="caution">
    <text evidence="16">The sequence shown here is derived from an EMBL/GenBank/DDBJ whole genome shotgun (WGS) entry which is preliminary data.</text>
</comment>
<comment type="function">
    <text evidence="1">Part of the ABC transporter FtsEX involved in cellular division.</text>
</comment>
<protein>
    <recommendedName>
        <fullName evidence="5 12">Cell division protein FtsX</fullName>
    </recommendedName>
</protein>
<dbReference type="AlphaFoldDB" id="A0A100WDS3"/>
<dbReference type="STRING" id="228230.RMCC_3144"/>
<keyword evidence="17" id="KW-1185">Reference proteome</keyword>
<dbReference type="EMBL" id="BCSY01000047">
    <property type="protein sequence ID" value="GAS96178.1"/>
    <property type="molecule type" value="Genomic_DNA"/>
</dbReference>
<dbReference type="RefSeq" id="WP_036402410.1">
    <property type="nucleotide sequence ID" value="NZ_BCSY01000047.1"/>
</dbReference>
<evidence type="ECO:0000256" key="9">
    <source>
        <dbReference type="ARBA" id="ARBA00022989"/>
    </source>
</evidence>
<dbReference type="InterPro" id="IPR040690">
    <property type="entry name" value="FtsX_ECD"/>
</dbReference>
<feature type="domain" description="ABC3 transporter permease C-terminal" evidence="14">
    <location>
        <begin position="175"/>
        <end position="293"/>
    </location>
</feature>
<evidence type="ECO:0000256" key="4">
    <source>
        <dbReference type="ARBA" id="ARBA00011160"/>
    </source>
</evidence>
<evidence type="ECO:0000256" key="6">
    <source>
        <dbReference type="ARBA" id="ARBA00022475"/>
    </source>
</evidence>
<dbReference type="Pfam" id="PF02687">
    <property type="entry name" value="FtsX"/>
    <property type="match status" value="1"/>
</dbReference>
<organism evidence="16 17">
    <name type="scientific">Mycolicibacterium canariasense</name>
    <name type="common">Mycobacterium canariasense</name>
    <dbReference type="NCBI Taxonomy" id="228230"/>
    <lineage>
        <taxon>Bacteria</taxon>
        <taxon>Bacillati</taxon>
        <taxon>Actinomycetota</taxon>
        <taxon>Actinomycetes</taxon>
        <taxon>Mycobacteriales</taxon>
        <taxon>Mycobacteriaceae</taxon>
        <taxon>Mycolicibacterium</taxon>
    </lineage>
</organism>
<evidence type="ECO:0000256" key="12">
    <source>
        <dbReference type="PIRNR" id="PIRNR003097"/>
    </source>
</evidence>
<name>A0A100WDS3_MYCCR</name>
<comment type="subcellular location">
    <subcellularLocation>
        <location evidence="2">Cell membrane</location>
        <topology evidence="2">Multi-pass membrane protein</topology>
    </subcellularLocation>
</comment>
<dbReference type="OrthoDB" id="9812531at2"/>
<comment type="similarity">
    <text evidence="3 12">Belongs to the ABC-4 integral membrane protein family. FtsX subfamily.</text>
</comment>
<keyword evidence="11 12" id="KW-0131">Cell cycle</keyword>